<proteinExistence type="predicted"/>
<keyword evidence="4" id="KW-0067">ATP-binding</keyword>
<dbReference type="PANTHER" id="PTHR39560:SF1">
    <property type="entry name" value="PROTEIN ADENYLYLTRANSFERASE FIC-RELATED"/>
    <property type="match status" value="1"/>
</dbReference>
<evidence type="ECO:0000256" key="3">
    <source>
        <dbReference type="ARBA" id="ARBA00022741"/>
    </source>
</evidence>
<dbReference type="InterPro" id="IPR036597">
    <property type="entry name" value="Fido-like_dom_sf"/>
</dbReference>
<comment type="catalytic activity">
    <reaction evidence="6">
        <text>L-threonyl-[protein] + ATP = 3-O-(5'-adenylyl)-L-threonyl-[protein] + diphosphate</text>
        <dbReference type="Rhea" id="RHEA:54292"/>
        <dbReference type="Rhea" id="RHEA-COMP:11060"/>
        <dbReference type="Rhea" id="RHEA-COMP:13847"/>
        <dbReference type="ChEBI" id="CHEBI:30013"/>
        <dbReference type="ChEBI" id="CHEBI:30616"/>
        <dbReference type="ChEBI" id="CHEBI:33019"/>
        <dbReference type="ChEBI" id="CHEBI:138113"/>
        <dbReference type="EC" id="2.7.7.108"/>
    </reaction>
</comment>
<evidence type="ECO:0000256" key="2">
    <source>
        <dbReference type="ARBA" id="ARBA00022695"/>
    </source>
</evidence>
<dbReference type="PANTHER" id="PTHR39560">
    <property type="entry name" value="PROTEIN ADENYLYLTRANSFERASE FIC-RELATED"/>
    <property type="match status" value="1"/>
</dbReference>
<sequence length="192" mass="21895">MVYTATQDPACYPGTTVLVNKLDLVDQDELDEAELGLFLIRADEDPPAGRLDYPHYMALHHHLFQDVYEWAGQARTIRIGKGRNWFCYPEYIDQEMRRAFGSLEGHHFLSDKEPAEFARIAANILAWINAIHPFREGNGRTQLAFLSLLAENAGLPFDDDQLVRERVISAMIDSFDGNEEPLRQLIFDLVSA</sequence>
<evidence type="ECO:0000256" key="4">
    <source>
        <dbReference type="ARBA" id="ARBA00022840"/>
    </source>
</evidence>
<evidence type="ECO:0000256" key="6">
    <source>
        <dbReference type="ARBA" id="ARBA00047939"/>
    </source>
</evidence>
<gene>
    <name evidence="9" type="ORF">PR017_22850</name>
</gene>
<dbReference type="RefSeq" id="WP_111223085.1">
    <property type="nucleotide sequence ID" value="NZ_CP117257.1"/>
</dbReference>
<geneLocation type="plasmid" evidence="9 10">
    <name>pTi1078</name>
</geneLocation>
<dbReference type="GO" id="GO:0051302">
    <property type="term" value="P:regulation of cell division"/>
    <property type="evidence" value="ECO:0007669"/>
    <property type="project" value="TreeGrafter"/>
</dbReference>
<name>A0AAF1K9P9_9HYPH</name>
<reference evidence="9 10" key="1">
    <citation type="journal article" date="2018" name="Sci. Rep.">
        <title>Rhizobium tumorigenes sp. nov., a novel plant tumorigenic bacterium isolated from cane gall tumors on thornless blackberry.</title>
        <authorList>
            <person name="Kuzmanovi N."/>
            <person name="Smalla K."/>
            <person name="Gronow S."/>
            <person name="PuBawska J."/>
        </authorList>
    </citation>
    <scope>NUCLEOTIDE SEQUENCE [LARGE SCALE GENOMIC DNA]</scope>
    <source>
        <strain evidence="9 10">1078</strain>
    </source>
</reference>
<keyword evidence="1" id="KW-0808">Transferase</keyword>
<evidence type="ECO:0000313" key="10">
    <source>
        <dbReference type="Proteomes" id="UP000249499"/>
    </source>
</evidence>
<feature type="domain" description="Fido" evidence="8">
    <location>
        <begin position="51"/>
        <end position="188"/>
    </location>
</feature>
<keyword evidence="2" id="KW-0548">Nucleotidyltransferase</keyword>
<dbReference type="SUPFAM" id="SSF140931">
    <property type="entry name" value="Fic-like"/>
    <property type="match status" value="1"/>
</dbReference>
<protein>
    <recommendedName>
        <fullName evidence="5">protein adenylyltransferase</fullName>
        <ecNumber evidence="5">2.7.7.108</ecNumber>
    </recommendedName>
</protein>
<dbReference type="InterPro" id="IPR003812">
    <property type="entry name" value="Fido"/>
</dbReference>
<comment type="catalytic activity">
    <reaction evidence="7">
        <text>L-tyrosyl-[protein] + ATP = O-(5'-adenylyl)-L-tyrosyl-[protein] + diphosphate</text>
        <dbReference type="Rhea" id="RHEA:54288"/>
        <dbReference type="Rhea" id="RHEA-COMP:10136"/>
        <dbReference type="Rhea" id="RHEA-COMP:13846"/>
        <dbReference type="ChEBI" id="CHEBI:30616"/>
        <dbReference type="ChEBI" id="CHEBI:33019"/>
        <dbReference type="ChEBI" id="CHEBI:46858"/>
        <dbReference type="ChEBI" id="CHEBI:83624"/>
        <dbReference type="EC" id="2.7.7.108"/>
    </reaction>
</comment>
<dbReference type="Gene3D" id="1.10.3290.10">
    <property type="entry name" value="Fido-like domain"/>
    <property type="match status" value="1"/>
</dbReference>
<dbReference type="GO" id="GO:0070733">
    <property type="term" value="F:AMPylase activity"/>
    <property type="evidence" value="ECO:0007669"/>
    <property type="project" value="UniProtKB-EC"/>
</dbReference>
<evidence type="ECO:0000256" key="5">
    <source>
        <dbReference type="ARBA" id="ARBA00034531"/>
    </source>
</evidence>
<keyword evidence="3" id="KW-0547">Nucleotide-binding</keyword>
<evidence type="ECO:0000259" key="8">
    <source>
        <dbReference type="PROSITE" id="PS51459"/>
    </source>
</evidence>
<evidence type="ECO:0000256" key="7">
    <source>
        <dbReference type="ARBA" id="ARBA00048696"/>
    </source>
</evidence>
<dbReference type="Pfam" id="PF02661">
    <property type="entry name" value="Fic"/>
    <property type="match status" value="1"/>
</dbReference>
<accession>A0AAF1K9P9</accession>
<dbReference type="EMBL" id="CP117257">
    <property type="protein sequence ID" value="WFR98204.1"/>
    <property type="molecule type" value="Genomic_DNA"/>
</dbReference>
<dbReference type="GO" id="GO:0005524">
    <property type="term" value="F:ATP binding"/>
    <property type="evidence" value="ECO:0007669"/>
    <property type="project" value="UniProtKB-KW"/>
</dbReference>
<dbReference type="EC" id="2.7.7.108" evidence="5"/>
<dbReference type="AlphaFoldDB" id="A0AAF1K9P9"/>
<evidence type="ECO:0000256" key="1">
    <source>
        <dbReference type="ARBA" id="ARBA00022679"/>
    </source>
</evidence>
<keyword evidence="10" id="KW-1185">Reference proteome</keyword>
<dbReference type="PROSITE" id="PS51459">
    <property type="entry name" value="FIDO"/>
    <property type="match status" value="1"/>
</dbReference>
<reference evidence="10" key="2">
    <citation type="journal article" date="2023" name="MicrobiologyOpen">
        <title>Genomics of the tumorigenes clade of the family Rhizobiaceae and description of Rhizobium rhododendri sp. nov.</title>
        <authorList>
            <person name="Kuzmanovic N."/>
            <person name="diCenzo G.C."/>
            <person name="Bunk B."/>
            <person name="Sproeer C."/>
            <person name="Fruehling A."/>
            <person name="Neumann-Schaal M."/>
            <person name="Overmann J."/>
            <person name="Smalla K."/>
        </authorList>
    </citation>
    <scope>NUCLEOTIDE SEQUENCE [LARGE SCALE GENOMIC DNA]</scope>
    <source>
        <strain evidence="10">1078</strain>
        <plasmid evidence="10">pTi1078</plasmid>
    </source>
</reference>
<dbReference type="KEGG" id="rtu:PR017_22850"/>
<keyword evidence="9" id="KW-0614">Plasmid</keyword>
<organism evidence="9 10">
    <name type="scientific">Rhizobium tumorigenes</name>
    <dbReference type="NCBI Taxonomy" id="2041385"/>
    <lineage>
        <taxon>Bacteria</taxon>
        <taxon>Pseudomonadati</taxon>
        <taxon>Pseudomonadota</taxon>
        <taxon>Alphaproteobacteria</taxon>
        <taxon>Hyphomicrobiales</taxon>
        <taxon>Rhizobiaceae</taxon>
        <taxon>Rhizobium/Agrobacterium group</taxon>
        <taxon>Rhizobium</taxon>
    </lineage>
</organism>
<dbReference type="Proteomes" id="UP000249499">
    <property type="component" value="Plasmid pTi1078"/>
</dbReference>
<evidence type="ECO:0000313" key="9">
    <source>
        <dbReference type="EMBL" id="WFR98204.1"/>
    </source>
</evidence>